<evidence type="ECO:0000256" key="3">
    <source>
        <dbReference type="ARBA" id="ARBA00022741"/>
    </source>
</evidence>
<dbReference type="SMART" id="SM00382">
    <property type="entry name" value="AAA"/>
    <property type="match status" value="2"/>
</dbReference>
<dbReference type="SUPFAM" id="SSF52540">
    <property type="entry name" value="P-loop containing nucleoside triphosphate hydrolases"/>
    <property type="match status" value="2"/>
</dbReference>
<comment type="caution">
    <text evidence="6">The sequence shown here is derived from an EMBL/GenBank/DDBJ whole genome shotgun (WGS) entry which is preliminary data.</text>
</comment>
<dbReference type="Gene3D" id="3.40.50.300">
    <property type="entry name" value="P-loop containing nucleotide triphosphate hydrolases"/>
    <property type="match status" value="2"/>
</dbReference>
<dbReference type="InterPro" id="IPR050095">
    <property type="entry name" value="ECF_ABC_transporter_ATP-bd"/>
</dbReference>
<evidence type="ECO:0000256" key="1">
    <source>
        <dbReference type="ARBA" id="ARBA00005417"/>
    </source>
</evidence>
<feature type="domain" description="ABC transporter" evidence="5">
    <location>
        <begin position="4"/>
        <end position="247"/>
    </location>
</feature>
<keyword evidence="2" id="KW-0813">Transport</keyword>
<evidence type="ECO:0000256" key="2">
    <source>
        <dbReference type="ARBA" id="ARBA00022448"/>
    </source>
</evidence>
<dbReference type="InterPro" id="IPR003439">
    <property type="entry name" value="ABC_transporter-like_ATP-bd"/>
</dbReference>
<dbReference type="EMBL" id="JANSKA010000001">
    <property type="protein sequence ID" value="MCR9035360.1"/>
    <property type="molecule type" value="Genomic_DNA"/>
</dbReference>
<gene>
    <name evidence="6" type="ORF">NVS32_00090</name>
</gene>
<dbReference type="PROSITE" id="PS00211">
    <property type="entry name" value="ABC_TRANSPORTER_1"/>
    <property type="match status" value="2"/>
</dbReference>
<dbReference type="GO" id="GO:0005524">
    <property type="term" value="F:ATP binding"/>
    <property type="evidence" value="ECO:0007669"/>
    <property type="project" value="UniProtKB-KW"/>
</dbReference>
<feature type="domain" description="ABC transporter" evidence="5">
    <location>
        <begin position="260"/>
        <end position="475"/>
    </location>
</feature>
<accession>A0ABT1Z575</accession>
<dbReference type="CDD" id="cd03225">
    <property type="entry name" value="ABC_cobalt_CbiO_domain1"/>
    <property type="match status" value="2"/>
</dbReference>
<keyword evidence="3" id="KW-0547">Nucleotide-binding</keyword>
<organism evidence="6 7">
    <name type="scientific">Tractidigestivibacter montrealensis</name>
    <dbReference type="NCBI Taxonomy" id="2972466"/>
    <lineage>
        <taxon>Bacteria</taxon>
        <taxon>Bacillati</taxon>
        <taxon>Actinomycetota</taxon>
        <taxon>Coriobacteriia</taxon>
        <taxon>Coriobacteriales</taxon>
        <taxon>Atopobiaceae</taxon>
        <taxon>Tractidigestivibacter</taxon>
    </lineage>
</organism>
<dbReference type="InterPro" id="IPR017871">
    <property type="entry name" value="ABC_transporter-like_CS"/>
</dbReference>
<dbReference type="InterPro" id="IPR015856">
    <property type="entry name" value="ABC_transpr_CbiO/EcfA_su"/>
</dbReference>
<dbReference type="InterPro" id="IPR003593">
    <property type="entry name" value="AAA+_ATPase"/>
</dbReference>
<evidence type="ECO:0000259" key="5">
    <source>
        <dbReference type="PROSITE" id="PS50893"/>
    </source>
</evidence>
<protein>
    <submittedName>
        <fullName evidence="6">ATP-binding cassette domain-containing protein</fullName>
    </submittedName>
</protein>
<evidence type="ECO:0000313" key="7">
    <source>
        <dbReference type="Proteomes" id="UP001204320"/>
    </source>
</evidence>
<evidence type="ECO:0000313" key="6">
    <source>
        <dbReference type="EMBL" id="MCR9035360.1"/>
    </source>
</evidence>
<dbReference type="PANTHER" id="PTHR43553:SF24">
    <property type="entry name" value="ENERGY-COUPLING FACTOR TRANSPORTER ATP-BINDING PROTEIN ECFA1"/>
    <property type="match status" value="1"/>
</dbReference>
<comment type="similarity">
    <text evidence="1">Belongs to the ABC transporter superfamily.</text>
</comment>
<keyword evidence="4 6" id="KW-0067">ATP-binding</keyword>
<dbReference type="PANTHER" id="PTHR43553">
    <property type="entry name" value="HEAVY METAL TRANSPORTER"/>
    <property type="match status" value="1"/>
</dbReference>
<evidence type="ECO:0000256" key="4">
    <source>
        <dbReference type="ARBA" id="ARBA00022840"/>
    </source>
</evidence>
<name>A0ABT1Z575_9ACTN</name>
<dbReference type="Pfam" id="PF00005">
    <property type="entry name" value="ABC_tran"/>
    <property type="match status" value="2"/>
</dbReference>
<dbReference type="Proteomes" id="UP001204320">
    <property type="component" value="Unassembled WGS sequence"/>
</dbReference>
<sequence length="475" mass="50863">MSALEFRDVSFSYPATDTEPNPAPVLEHVSLAVPEGAFALLTGSTGSGKSTLLRLAKPEVSPTGTLVGDVLAFGKDVREFSPVESAQTVGLVFQSPDSQIVCDTVWHEMAFGLENLGTPVSEMRRRVAETCMFFGMEPWFRRQTASLSGGQRQMLALAATLAMRPRLLLLDEPTSMLDPVAEKDFLAMLFRANRELGVTVVVATHAPEPMRDVATCAFRVEDGRVRELSLDDAVAACAFRPEDVAPAGSKPAVSGEKPALSLRDAWFRYGRDADWVLRGLDLAAPQGEVTAIVGGNGSGKTTLLQLACGALALQHGRLSRPHAASQAYLPQSPRAILSAQTVHEELMLWSKGAGYDEAQVAAMMERLGLAGVAARNPLDLSGGQQQLVAFAKLLLTQPDLLILDEPTKGLDAAARTKLARLVQELRQEGRSVLLATHDLAFVSAVADSVSLLFDGAVTCTEGPDEFLAGSWLYHA</sequence>
<dbReference type="RefSeq" id="WP_258498155.1">
    <property type="nucleotide sequence ID" value="NZ_JANSKA010000001.1"/>
</dbReference>
<dbReference type="PROSITE" id="PS50893">
    <property type="entry name" value="ABC_TRANSPORTER_2"/>
    <property type="match status" value="2"/>
</dbReference>
<keyword evidence="7" id="KW-1185">Reference proteome</keyword>
<dbReference type="InterPro" id="IPR027417">
    <property type="entry name" value="P-loop_NTPase"/>
</dbReference>
<reference evidence="6 7" key="1">
    <citation type="submission" date="2022-08" db="EMBL/GenBank/DDBJ databases">
        <title>Tractidigestivibacter montrealensis type strain KD21.</title>
        <authorList>
            <person name="Diop K."/>
            <person name="Richard C."/>
            <person name="Routy B."/>
        </authorList>
    </citation>
    <scope>NUCLEOTIDE SEQUENCE [LARGE SCALE GENOMIC DNA]</scope>
    <source>
        <strain evidence="6 7">KD21</strain>
    </source>
</reference>
<proteinExistence type="inferred from homology"/>